<feature type="region of interest" description="Disordered" evidence="1">
    <location>
        <begin position="1"/>
        <end position="22"/>
    </location>
</feature>
<gene>
    <name evidence="2" type="ORF">B296_00039386</name>
</gene>
<dbReference type="EMBL" id="AMZH03005088">
    <property type="protein sequence ID" value="RRT67307.1"/>
    <property type="molecule type" value="Genomic_DNA"/>
</dbReference>
<evidence type="ECO:0000256" key="1">
    <source>
        <dbReference type="SAM" id="MobiDB-lite"/>
    </source>
</evidence>
<proteinExistence type="predicted"/>
<accession>A0A426ZTF9</accession>
<evidence type="ECO:0000313" key="3">
    <source>
        <dbReference type="Proteomes" id="UP000287651"/>
    </source>
</evidence>
<organism evidence="2 3">
    <name type="scientific">Ensete ventricosum</name>
    <name type="common">Abyssinian banana</name>
    <name type="synonym">Musa ensete</name>
    <dbReference type="NCBI Taxonomy" id="4639"/>
    <lineage>
        <taxon>Eukaryota</taxon>
        <taxon>Viridiplantae</taxon>
        <taxon>Streptophyta</taxon>
        <taxon>Embryophyta</taxon>
        <taxon>Tracheophyta</taxon>
        <taxon>Spermatophyta</taxon>
        <taxon>Magnoliopsida</taxon>
        <taxon>Liliopsida</taxon>
        <taxon>Zingiberales</taxon>
        <taxon>Musaceae</taxon>
        <taxon>Ensete</taxon>
    </lineage>
</organism>
<evidence type="ECO:0000313" key="2">
    <source>
        <dbReference type="EMBL" id="RRT67307.1"/>
    </source>
</evidence>
<protein>
    <submittedName>
        <fullName evidence="2">Uncharacterized protein</fullName>
    </submittedName>
</protein>
<reference evidence="2 3" key="1">
    <citation type="journal article" date="2014" name="Agronomy (Basel)">
        <title>A Draft Genome Sequence for Ensete ventricosum, the Drought-Tolerant Tree Against Hunger.</title>
        <authorList>
            <person name="Harrison J."/>
            <person name="Moore K.A."/>
            <person name="Paszkiewicz K."/>
            <person name="Jones T."/>
            <person name="Grant M."/>
            <person name="Ambacheew D."/>
            <person name="Muzemil S."/>
            <person name="Studholme D.J."/>
        </authorList>
    </citation>
    <scope>NUCLEOTIDE SEQUENCE [LARGE SCALE GENOMIC DNA]</scope>
</reference>
<feature type="region of interest" description="Disordered" evidence="1">
    <location>
        <begin position="161"/>
        <end position="183"/>
    </location>
</feature>
<comment type="caution">
    <text evidence="2">The sequence shown here is derived from an EMBL/GenBank/DDBJ whole genome shotgun (WGS) entry which is preliminary data.</text>
</comment>
<name>A0A426ZTF9_ENSVE</name>
<sequence>MNRVSRHALSSSASSRRKEAVEVEGERVELLVPAISFELSKPRPPWHPSVTGGALEVKRVVQEHRDDQRHRRRRGEDRVDVVIELQQHNEHNTYESRFLTCHSCSKAGEMQTSASDTHPFRLGVGWTVLCARSIAKEVLRNGQAEEDGDARDEEVAHGVHVGELQQGKPHRSWNRNINHDLKH</sequence>
<dbReference type="AlphaFoldDB" id="A0A426ZTF9"/>
<dbReference type="Proteomes" id="UP000287651">
    <property type="component" value="Unassembled WGS sequence"/>
</dbReference>